<organism evidence="6 7">
    <name type="scientific">Priestia aryabhattai</name>
    <name type="common">Bacillus aryabhattai</name>
    <dbReference type="NCBI Taxonomy" id="412384"/>
    <lineage>
        <taxon>Bacteria</taxon>
        <taxon>Bacillati</taxon>
        <taxon>Bacillota</taxon>
        <taxon>Bacilli</taxon>
        <taxon>Bacillales</taxon>
        <taxon>Bacillaceae</taxon>
        <taxon>Priestia</taxon>
    </lineage>
</organism>
<dbReference type="EMBL" id="CP118718">
    <property type="protein sequence ID" value="WEA46782.1"/>
    <property type="molecule type" value="Genomic_DNA"/>
</dbReference>
<dbReference type="AlphaFoldDB" id="A0ABD7X3H1"/>
<dbReference type="SUPFAM" id="SSF52540">
    <property type="entry name" value="P-loop containing nucleoside triphosphate hydrolases"/>
    <property type="match status" value="1"/>
</dbReference>
<feature type="domain" description="FtsK" evidence="5">
    <location>
        <begin position="180"/>
        <end position="376"/>
    </location>
</feature>
<protein>
    <submittedName>
        <fullName evidence="6">FtsK/SpoIIIE domain-containing protein</fullName>
    </submittedName>
</protein>
<dbReference type="Proteomes" id="UP001220217">
    <property type="component" value="Chromosome"/>
</dbReference>
<dbReference type="PROSITE" id="PS50901">
    <property type="entry name" value="FTSK"/>
    <property type="match status" value="1"/>
</dbReference>
<evidence type="ECO:0000259" key="5">
    <source>
        <dbReference type="PROSITE" id="PS50901"/>
    </source>
</evidence>
<dbReference type="InterPro" id="IPR027417">
    <property type="entry name" value="P-loop_NTPase"/>
</dbReference>
<reference evidence="6 7" key="1">
    <citation type="submission" date="2023-02" db="EMBL/GenBank/DDBJ databases">
        <title>Complete genome sequence of Priestia aryabhattai G5MAi6, a methanol-tolerant strain isolated from tap water in Hong Kong.</title>
        <authorList>
            <person name="Leung K.M."/>
            <person name="Lai G.K.K."/>
            <person name="Griffin S.D.J."/>
        </authorList>
    </citation>
    <scope>NUCLEOTIDE SEQUENCE [LARGE SCALE GENOMIC DNA]</scope>
    <source>
        <strain evidence="6 7">G5MAi6</strain>
    </source>
</reference>
<feature type="compositionally biased region" description="Basic and acidic residues" evidence="4">
    <location>
        <begin position="428"/>
        <end position="445"/>
    </location>
</feature>
<dbReference type="InterPro" id="IPR050206">
    <property type="entry name" value="FtsK/SpoIIIE/SftA"/>
</dbReference>
<keyword evidence="1 3" id="KW-0547">Nucleotide-binding</keyword>
<evidence type="ECO:0000256" key="3">
    <source>
        <dbReference type="PROSITE-ProRule" id="PRU00289"/>
    </source>
</evidence>
<evidence type="ECO:0000256" key="1">
    <source>
        <dbReference type="ARBA" id="ARBA00022741"/>
    </source>
</evidence>
<dbReference type="PANTHER" id="PTHR22683:SF1">
    <property type="entry name" value="TYPE VII SECRETION SYSTEM PROTEIN ESSC"/>
    <property type="match status" value="1"/>
</dbReference>
<feature type="binding site" evidence="3">
    <location>
        <begin position="197"/>
        <end position="204"/>
    </location>
    <ligand>
        <name>ATP</name>
        <dbReference type="ChEBI" id="CHEBI:30616"/>
    </ligand>
</feature>
<sequence>MLIEIATSLTAASILGVAQLKKEGSPGDDAKKIKQIADTVGLKKNGQSIRIHRKYRPKNKHYTEYVYQIPLGLALEDFQEKHKKFEDGLNNKQTNYFLSFKDLKKIDWKELRKINSLKELPEQFKRIFGEKQLIRKSIEMSFDGMLKIKVYDRAMPKYLPFKESVWEQCKKWHIPIGETKEGLYFIQLDDGHAVVAGTTRYGKTTFMHLLINTFIYLHPNEVEFSLIDLKSGLSFQRYKDCKQVINMAEDLTSAHSCFKEVLQEMKSRKALFKKLGIEKIQDIKQPMTRHYIIIDEASNLDYRRMELKTKKDIEQAKLLYEQCKAWMKMIACEAASLGIYLVFSTQYPTTEILDSQVKANTTTKICYRLDTGTQSTVVLDRTGAEEITLKGRAIVRTPDGTTEVQSYFLSDKQINEVITPNIIIKPRKENEDAKSSEEGAKDRQRSLVLKKTRLS</sequence>
<dbReference type="PANTHER" id="PTHR22683">
    <property type="entry name" value="SPORULATION PROTEIN RELATED"/>
    <property type="match status" value="1"/>
</dbReference>
<evidence type="ECO:0000256" key="2">
    <source>
        <dbReference type="ARBA" id="ARBA00022840"/>
    </source>
</evidence>
<keyword evidence="2 3" id="KW-0067">ATP-binding</keyword>
<dbReference type="Gene3D" id="3.40.50.300">
    <property type="entry name" value="P-loop containing nucleotide triphosphate hydrolases"/>
    <property type="match status" value="1"/>
</dbReference>
<name>A0ABD7X3H1_PRIAR</name>
<dbReference type="GO" id="GO:0005524">
    <property type="term" value="F:ATP binding"/>
    <property type="evidence" value="ECO:0007669"/>
    <property type="project" value="UniProtKB-UniRule"/>
</dbReference>
<dbReference type="Pfam" id="PF01580">
    <property type="entry name" value="FtsK_SpoIIIE"/>
    <property type="match status" value="1"/>
</dbReference>
<evidence type="ECO:0000313" key="6">
    <source>
        <dbReference type="EMBL" id="WEA46782.1"/>
    </source>
</evidence>
<evidence type="ECO:0000313" key="7">
    <source>
        <dbReference type="Proteomes" id="UP001220217"/>
    </source>
</evidence>
<accession>A0ABD7X3H1</accession>
<feature type="region of interest" description="Disordered" evidence="4">
    <location>
        <begin position="428"/>
        <end position="455"/>
    </location>
</feature>
<evidence type="ECO:0000256" key="4">
    <source>
        <dbReference type="SAM" id="MobiDB-lite"/>
    </source>
</evidence>
<dbReference type="RefSeq" id="WP_275037479.1">
    <property type="nucleotide sequence ID" value="NZ_CP118718.1"/>
</dbReference>
<gene>
    <name evidence="6" type="ORF">PWO00_12720</name>
</gene>
<dbReference type="InterPro" id="IPR002543">
    <property type="entry name" value="FtsK_dom"/>
</dbReference>
<proteinExistence type="predicted"/>